<protein>
    <recommendedName>
        <fullName evidence="3">NACHT domain-containing protein</fullName>
    </recommendedName>
</protein>
<dbReference type="EMBL" id="QWDC01000004">
    <property type="protein sequence ID" value="RFZ90299.1"/>
    <property type="molecule type" value="Genomic_DNA"/>
</dbReference>
<organism evidence="1 2">
    <name type="scientific">Mucilaginibacter conchicola</name>
    <dbReference type="NCBI Taxonomy" id="2303333"/>
    <lineage>
        <taxon>Bacteria</taxon>
        <taxon>Pseudomonadati</taxon>
        <taxon>Bacteroidota</taxon>
        <taxon>Sphingobacteriia</taxon>
        <taxon>Sphingobacteriales</taxon>
        <taxon>Sphingobacteriaceae</taxon>
        <taxon>Mucilaginibacter</taxon>
    </lineage>
</organism>
<proteinExistence type="predicted"/>
<dbReference type="Gene3D" id="3.40.50.300">
    <property type="entry name" value="P-loop containing nucleotide triphosphate hydrolases"/>
    <property type="match status" value="1"/>
</dbReference>
<comment type="caution">
    <text evidence="1">The sequence shown here is derived from an EMBL/GenBank/DDBJ whole genome shotgun (WGS) entry which is preliminary data.</text>
</comment>
<dbReference type="RefSeq" id="WP_117393713.1">
    <property type="nucleotide sequence ID" value="NZ_QWDC01000004.1"/>
</dbReference>
<evidence type="ECO:0000313" key="1">
    <source>
        <dbReference type="EMBL" id="RFZ90299.1"/>
    </source>
</evidence>
<name>A0A372NMY0_9SPHI</name>
<dbReference type="Proteomes" id="UP000264217">
    <property type="component" value="Unassembled WGS sequence"/>
</dbReference>
<accession>A0A372NMY0</accession>
<sequence>MTSFLPQYYELLKRAVITTSGISNITPHDCRIIAADIVRKTKQSVSETTLKRIFGFAYSKFRPSIFTIDVMAKYCGYKGWEDFCQNQETKLTKTAEHTTPDWNSLKLNAEKITNFTLQVLRNKSGIPYSQTITRRVVSDHLDDFLTGDQTATVLAAPAGHGKTIALCHWIQERLLNNGAGNNNDIILFFSTSALMNAFLSGQDINHWLLALLGYTANDDVASIFDQQREKGGNFYLIVDAFDEHVYKSEQYRLLLAQLLDILALYRYSPWFRLILTMRSFTWINNRHEFNTSDDKWFIRFIGDENSAVNVPLFDANEVKQLALKINPAHHYNAPTDIALQFSHPLYFQFYYKQNTGNFTLNNISQVCLYELVSAFILGKIYMGPNSAEKLLFLQGLVEGMDIPNNNFSVSRAKINGLIKQYPQAYQDMLSIGFLRETNQSTGLHYNAHVQFTNTHFQNHALAKYLLYNNNSIFDEVLIEQVNKLLETNGQKVAVLQWCVLYAFKNGQQENFELLTHAKLSLTEKSELINFMGDMFSEQCTTTGQPEWLISYFKQDASPELFNYFFGFEFINIKYKRTLYGLLKFNLSNRKRVLIYTALAMTAILKLDMNDLEDSIKKLRSLPPESFNKFAINPLKCLDAINTYFKTAEVKREVGVELTKFYFNPPKEGNYFADTASHDMLFLLGAYTLILFQKPLKTLRYINALEQHYKKPEVSAHHGYAYFVEAVKADSYYKLNKTEPLVTTYQQYKQLYKQSPETFTDYMKTVFYSLRLKANLSIKDYRHLIEDTRMFMDAAGDHNLSKALMLGMITRTTELSEIYPQFYKQCQYEYAKMVRENGLLKEAFIPEMTTPN</sequence>
<dbReference type="InterPro" id="IPR027417">
    <property type="entry name" value="P-loop_NTPase"/>
</dbReference>
<evidence type="ECO:0000313" key="2">
    <source>
        <dbReference type="Proteomes" id="UP000264217"/>
    </source>
</evidence>
<dbReference type="AlphaFoldDB" id="A0A372NMY0"/>
<reference evidence="1 2" key="1">
    <citation type="submission" date="2018-08" db="EMBL/GenBank/DDBJ databases">
        <title>Mucilaginibacter sp. MYSH2.</title>
        <authorList>
            <person name="Seo T."/>
        </authorList>
    </citation>
    <scope>NUCLEOTIDE SEQUENCE [LARGE SCALE GENOMIC DNA]</scope>
    <source>
        <strain evidence="1 2">MYSH2</strain>
    </source>
</reference>
<keyword evidence="2" id="KW-1185">Reference proteome</keyword>
<evidence type="ECO:0008006" key="3">
    <source>
        <dbReference type="Google" id="ProtNLM"/>
    </source>
</evidence>
<dbReference type="OrthoDB" id="956377at2"/>
<gene>
    <name evidence="1" type="ORF">D0C36_21105</name>
</gene>